<feature type="binding site" evidence="8">
    <location>
        <position position="92"/>
    </location>
    <ligand>
        <name>a divalent metal cation</name>
        <dbReference type="ChEBI" id="CHEBI:60240"/>
        <label>1</label>
    </ligand>
</feature>
<feature type="domain" description="Peptidase M24" evidence="10">
    <location>
        <begin position="4"/>
        <end position="206"/>
    </location>
</feature>
<keyword evidence="5 8" id="KW-0645">Protease</keyword>
<dbReference type="EC" id="3.4.11.18" evidence="8 9"/>
<dbReference type="PATRIC" id="fig|2162.10.peg.2354"/>
<feature type="binding site" evidence="8">
    <location>
        <position position="167"/>
    </location>
    <ligand>
        <name>a divalent metal cation</name>
        <dbReference type="ChEBI" id="CHEBI:60240"/>
        <label>2</label>
        <note>catalytic</note>
    </ligand>
</feature>
<dbReference type="InterPro" id="IPR001714">
    <property type="entry name" value="Pept_M24_MAP"/>
</dbReference>
<dbReference type="Proteomes" id="UP000062768">
    <property type="component" value="Chromosome I"/>
</dbReference>
<reference evidence="11" key="1">
    <citation type="submission" date="2013-12" db="EMBL/GenBank/DDBJ databases">
        <title>The complete genome sequence of Methanobacterium sp. BRM9.</title>
        <authorList>
            <consortium name="Pastoral Greenhouse Gas Research Consortium"/>
            <person name="Kelly W.J."/>
            <person name="Leahy S.C."/>
            <person name="Perry R."/>
            <person name="Li D."/>
            <person name="Altermann E."/>
            <person name="Lambie S.C."/>
            <person name="Attwood G.T."/>
        </authorList>
    </citation>
    <scope>NUCLEOTIDE SEQUENCE [LARGE SCALE GENOMIC DNA]</scope>
    <source>
        <strain evidence="11">BRM9</strain>
    </source>
</reference>
<feature type="binding site" evidence="8">
    <location>
        <position position="92"/>
    </location>
    <ligand>
        <name>a divalent metal cation</name>
        <dbReference type="ChEBI" id="CHEBI:60240"/>
        <label>2</label>
        <note>catalytic</note>
    </ligand>
</feature>
<feature type="binding site" evidence="8">
    <location>
        <position position="293"/>
    </location>
    <ligand>
        <name>a divalent metal cation</name>
        <dbReference type="ChEBI" id="CHEBI:60240"/>
        <label>1</label>
    </ligand>
</feature>
<evidence type="ECO:0000256" key="8">
    <source>
        <dbReference type="HAMAP-Rule" id="MF_01975"/>
    </source>
</evidence>
<dbReference type="InterPro" id="IPR036388">
    <property type="entry name" value="WH-like_DNA-bd_sf"/>
</dbReference>
<evidence type="ECO:0000256" key="7">
    <source>
        <dbReference type="ARBA" id="ARBA00022801"/>
    </source>
</evidence>
<dbReference type="InterPro" id="IPR050247">
    <property type="entry name" value="Met_Aminopeptidase_Type2"/>
</dbReference>
<keyword evidence="6 8" id="KW-0479">Metal-binding</keyword>
<dbReference type="EMBL" id="CP006933">
    <property type="protein sequence ID" value="AIS33046.1"/>
    <property type="molecule type" value="Genomic_DNA"/>
</dbReference>
<evidence type="ECO:0000256" key="6">
    <source>
        <dbReference type="ARBA" id="ARBA00022723"/>
    </source>
</evidence>
<dbReference type="SUPFAM" id="SSF55920">
    <property type="entry name" value="Creatinase/aminopeptidase"/>
    <property type="match status" value="1"/>
</dbReference>
<dbReference type="OrthoDB" id="372008at2157"/>
<feature type="binding site" evidence="8">
    <location>
        <position position="81"/>
    </location>
    <ligand>
        <name>a divalent metal cation</name>
        <dbReference type="ChEBI" id="CHEBI:60240"/>
        <label>1</label>
    </ligand>
</feature>
<comment type="subunit">
    <text evidence="8">Monomer.</text>
</comment>
<dbReference type="InterPro" id="IPR000994">
    <property type="entry name" value="Pept_M24"/>
</dbReference>
<dbReference type="GO" id="GO:0004239">
    <property type="term" value="F:initiator methionyl aminopeptidase activity"/>
    <property type="evidence" value="ECO:0007669"/>
    <property type="project" value="UniProtKB-UniRule"/>
</dbReference>
<evidence type="ECO:0000256" key="4">
    <source>
        <dbReference type="ARBA" id="ARBA00022438"/>
    </source>
</evidence>
<evidence type="ECO:0000313" key="13">
    <source>
        <dbReference type="Proteomes" id="UP000029661"/>
    </source>
</evidence>
<dbReference type="HAMAP" id="MF_01975">
    <property type="entry name" value="MetAP_2_arc"/>
    <property type="match status" value="1"/>
</dbReference>
<feature type="binding site" evidence="8">
    <location>
        <position position="293"/>
    </location>
    <ligand>
        <name>a divalent metal cation</name>
        <dbReference type="ChEBI" id="CHEBI:60240"/>
        <label>2</label>
        <note>catalytic</note>
    </ligand>
</feature>
<evidence type="ECO:0000313" key="12">
    <source>
        <dbReference type="EMBL" id="CEL25895.1"/>
    </source>
</evidence>
<dbReference type="EMBL" id="LN734822">
    <property type="protein sequence ID" value="CEL25895.1"/>
    <property type="molecule type" value="Genomic_DNA"/>
</dbReference>
<dbReference type="InterPro" id="IPR002468">
    <property type="entry name" value="Pept_M24A_MAP2"/>
</dbReference>
<name>A0A089ZE26_METFO</name>
<accession>A0A089ZE26</accession>
<protein>
    <recommendedName>
        <fullName evidence="8 9">Methionine aminopeptidase</fullName>
        <shortName evidence="8">MAP</shortName>
        <shortName evidence="8">MetAP</shortName>
        <ecNumber evidence="8 9">3.4.11.18</ecNumber>
    </recommendedName>
    <alternativeName>
        <fullName evidence="8">Peptidase M</fullName>
    </alternativeName>
</protein>
<feature type="binding site" evidence="8">
    <location>
        <position position="175"/>
    </location>
    <ligand>
        <name>substrate</name>
    </ligand>
</feature>
<dbReference type="Pfam" id="PF00557">
    <property type="entry name" value="Peptidase_M24"/>
    <property type="match status" value="1"/>
</dbReference>
<keyword evidence="4 8" id="KW-0031">Aminopeptidase</keyword>
<proteinExistence type="inferred from homology"/>
<keyword evidence="7 8" id="KW-0378">Hydrolase</keyword>
<dbReference type="InterPro" id="IPR028595">
    <property type="entry name" value="MetAP_archaeal"/>
</dbReference>
<evidence type="ECO:0000313" key="14">
    <source>
        <dbReference type="Proteomes" id="UP000062768"/>
    </source>
</evidence>
<dbReference type="RefSeq" id="WP_048085787.1">
    <property type="nucleotide sequence ID" value="NZ_CP006933.1"/>
</dbReference>
<dbReference type="GO" id="GO:0046872">
    <property type="term" value="F:metal ion binding"/>
    <property type="evidence" value="ECO:0007669"/>
    <property type="project" value="UniProtKB-UniRule"/>
</dbReference>
<evidence type="ECO:0000259" key="10">
    <source>
        <dbReference type="Pfam" id="PF00557"/>
    </source>
</evidence>
<feature type="binding site" evidence="8">
    <location>
        <position position="61"/>
    </location>
    <ligand>
        <name>substrate</name>
    </ligand>
</feature>
<comment type="cofactor">
    <cofactor evidence="2">
        <name>Mn(2+)</name>
        <dbReference type="ChEBI" id="CHEBI:29035"/>
    </cofactor>
</comment>
<dbReference type="STRING" id="2162.BRM9_2246"/>
<evidence type="ECO:0000313" key="11">
    <source>
        <dbReference type="EMBL" id="AIS33046.1"/>
    </source>
</evidence>
<dbReference type="CDD" id="cd01088">
    <property type="entry name" value="MetAP2"/>
    <property type="match status" value="1"/>
</dbReference>
<dbReference type="GO" id="GO:0006508">
    <property type="term" value="P:proteolysis"/>
    <property type="evidence" value="ECO:0007669"/>
    <property type="project" value="UniProtKB-KW"/>
</dbReference>
<dbReference type="GO" id="GO:0005737">
    <property type="term" value="C:cytoplasm"/>
    <property type="evidence" value="ECO:0007669"/>
    <property type="project" value="TreeGrafter"/>
</dbReference>
<dbReference type="Gene3D" id="3.90.230.10">
    <property type="entry name" value="Creatinase/methionine aminopeptidase superfamily"/>
    <property type="match status" value="1"/>
</dbReference>
<dbReference type="Proteomes" id="UP000029661">
    <property type="component" value="Chromosome"/>
</dbReference>
<keyword evidence="14" id="KW-1185">Reference proteome</keyword>
<dbReference type="KEGG" id="mfc:BRM9_2246"/>
<dbReference type="GO" id="GO:0070006">
    <property type="term" value="F:metalloaminopeptidase activity"/>
    <property type="evidence" value="ECO:0007669"/>
    <property type="project" value="UniProtKB-UniRule"/>
</dbReference>
<dbReference type="InterPro" id="IPR036390">
    <property type="entry name" value="WH_DNA-bd_sf"/>
</dbReference>
<reference evidence="12" key="2">
    <citation type="submission" date="2014-09" db="EMBL/GenBank/DDBJ databases">
        <authorList>
            <person name="Bishop-Lilly K.A."/>
            <person name="Broomall S.M."/>
            <person name="Chain P.S."/>
            <person name="Chertkov O."/>
            <person name="Coyne S.R."/>
            <person name="Daligault H.E."/>
            <person name="Davenport K.W."/>
            <person name="Erkkila T."/>
            <person name="Frey K.G."/>
            <person name="Gibbons H.S."/>
            <person name="Gu W."/>
            <person name="Jaissle J."/>
            <person name="Johnson S.L."/>
            <person name="Koroleva G.I."/>
            <person name="Ladner J.T."/>
            <person name="Lo C.-C."/>
            <person name="Minogue T.D."/>
            <person name="Munk C."/>
            <person name="Palacios G.F."/>
            <person name="Redden C.L."/>
            <person name="Rosenzweig C.N."/>
            <person name="Scholz M.B."/>
            <person name="Teshima H."/>
            <person name="Xu Y."/>
        </authorList>
    </citation>
    <scope>NUCLEOTIDE SEQUENCE</scope>
    <source>
        <strain evidence="12">Mb9</strain>
    </source>
</reference>
<sequence length="308" mass="33972">MIEMYQKAGKIVKDVRELAVSEVHEGMKVLSLVNLIESEIMKRGGFPAFPCNISINEVTAHYTSPAGDETILKDGDLVKIDLGAHVDGFIADSATSVIIGSGDGHYQSGDKVYTLEKQTKLIETANQALEVAISNVRAGAEVGKIGEAVEEYVKSQGLLPVANLTGHSMDQWILHSGLSIPNVKEQNHHQLEEGDILAIEPFVTDGIGVVGDMKDTFIFRFLRDRPLRLAPARKLLEVIKLKYANLPFAQRWLNEEPGIRQLKPAMRQLISSRAIYPYHVLREKSGARVAQAEHTVIVEADGCRVITR</sequence>
<gene>
    <name evidence="11" type="primary">map1</name>
    <name evidence="8" type="synonym">map</name>
    <name evidence="11" type="ORF">BRM9_2246</name>
    <name evidence="12" type="ORF">MB9_2282</name>
</gene>
<organism evidence="11 13">
    <name type="scientific">Methanobacterium formicicum</name>
    <dbReference type="NCBI Taxonomy" id="2162"/>
    <lineage>
        <taxon>Archaea</taxon>
        <taxon>Methanobacteriati</taxon>
        <taxon>Methanobacteriota</taxon>
        <taxon>Methanomada group</taxon>
        <taxon>Methanobacteria</taxon>
        <taxon>Methanobacteriales</taxon>
        <taxon>Methanobacteriaceae</taxon>
        <taxon>Methanobacterium</taxon>
    </lineage>
</organism>
<dbReference type="AlphaFoldDB" id="A0A089ZE26"/>
<dbReference type="InterPro" id="IPR018349">
    <property type="entry name" value="Pept_M24A_MAP2_BS"/>
</dbReference>
<comment type="function">
    <text evidence="8 9">Removes the N-terminal methionine from nascent proteins. The N-terminal methionine is often cleaved when the second residue in the primary sequence is small and uncharged (Met-Ala-, Cys, Gly, Pro, Ser, Thr, or Val).</text>
</comment>
<dbReference type="NCBIfam" id="TIGR00501">
    <property type="entry name" value="met_pdase_II"/>
    <property type="match status" value="1"/>
</dbReference>
<comment type="cofactor">
    <cofactor evidence="3">
        <name>Fe(2+)</name>
        <dbReference type="ChEBI" id="CHEBI:29033"/>
    </cofactor>
</comment>
<dbReference type="PANTHER" id="PTHR45777">
    <property type="entry name" value="METHIONINE AMINOPEPTIDASE 2"/>
    <property type="match status" value="1"/>
</dbReference>
<comment type="catalytic activity">
    <reaction evidence="1 8 9">
        <text>Release of N-terminal amino acids, preferentially methionine, from peptides and arylamides.</text>
        <dbReference type="EC" id="3.4.11.18"/>
    </reaction>
</comment>
<evidence type="ECO:0000256" key="5">
    <source>
        <dbReference type="ARBA" id="ARBA00022670"/>
    </source>
</evidence>
<evidence type="ECO:0000256" key="9">
    <source>
        <dbReference type="RuleBase" id="RU003653"/>
    </source>
</evidence>
<dbReference type="PROSITE" id="PS01202">
    <property type="entry name" value="MAP_2"/>
    <property type="match status" value="1"/>
</dbReference>
<dbReference type="PRINTS" id="PR00599">
    <property type="entry name" value="MAPEPTIDASE"/>
</dbReference>
<evidence type="ECO:0000256" key="2">
    <source>
        <dbReference type="ARBA" id="ARBA00001936"/>
    </source>
</evidence>
<feature type="binding site" evidence="8">
    <location>
        <position position="200"/>
    </location>
    <ligand>
        <name>a divalent metal cation</name>
        <dbReference type="ChEBI" id="CHEBI:60240"/>
        <label>2</label>
        <note>catalytic</note>
    </ligand>
</feature>
<dbReference type="SUPFAM" id="SSF46785">
    <property type="entry name" value="Winged helix' DNA-binding domain"/>
    <property type="match status" value="1"/>
</dbReference>
<comment type="cofactor">
    <cofactor evidence="8">
        <name>Co(2+)</name>
        <dbReference type="ChEBI" id="CHEBI:48828"/>
    </cofactor>
    <cofactor evidence="8">
        <name>Zn(2+)</name>
        <dbReference type="ChEBI" id="CHEBI:29105"/>
    </cofactor>
    <cofactor evidence="8">
        <name>Mn(2+)</name>
        <dbReference type="ChEBI" id="CHEBI:29035"/>
    </cofactor>
    <cofactor evidence="8">
        <name>Fe(2+)</name>
        <dbReference type="ChEBI" id="CHEBI:29033"/>
    </cofactor>
    <text evidence="8">Binds 2 divalent metal cations per subunit. Has a high-affinity and a low affinity metal-binding site. The true nature of the physiological cofactor is under debate. The enzyme is active with cobalt, zinc, manganese or divalent iron ions. Most likely, methionine aminopeptidases function as mononuclear Fe(2+)-metalloproteases under physiological conditions, and the catalytically relevant metal-binding site has been assigned to the histidine-containing high-affinity site.</text>
</comment>
<dbReference type="Gene3D" id="1.10.10.10">
    <property type="entry name" value="Winged helix-like DNA-binding domain superfamily/Winged helix DNA-binding domain"/>
    <property type="match status" value="1"/>
</dbReference>
<comment type="similarity">
    <text evidence="8">Belongs to the peptidase M24A family. Methionine aminopeptidase archaeal type 2 subfamily.</text>
</comment>
<dbReference type="PANTHER" id="PTHR45777:SF2">
    <property type="entry name" value="METHIONINE AMINOPEPTIDASE 2"/>
    <property type="match status" value="1"/>
</dbReference>
<evidence type="ECO:0000256" key="1">
    <source>
        <dbReference type="ARBA" id="ARBA00000294"/>
    </source>
</evidence>
<dbReference type="GeneID" id="26740514"/>
<dbReference type="InterPro" id="IPR036005">
    <property type="entry name" value="Creatinase/aminopeptidase-like"/>
</dbReference>
<evidence type="ECO:0000256" key="3">
    <source>
        <dbReference type="ARBA" id="ARBA00001954"/>
    </source>
</evidence>